<dbReference type="Gene3D" id="1.25.10.10">
    <property type="entry name" value="Leucine-rich Repeat Variant"/>
    <property type="match status" value="2"/>
</dbReference>
<evidence type="ECO:0000313" key="1">
    <source>
        <dbReference type="EMBL" id="KAL2065963.1"/>
    </source>
</evidence>
<dbReference type="Proteomes" id="UP001595075">
    <property type="component" value="Unassembled WGS sequence"/>
</dbReference>
<protein>
    <submittedName>
        <fullName evidence="1">Uncharacterized protein</fullName>
    </submittedName>
</protein>
<dbReference type="InterPro" id="IPR016024">
    <property type="entry name" value="ARM-type_fold"/>
</dbReference>
<dbReference type="PANTHER" id="PTHR10957">
    <property type="entry name" value="RAP1 GTPASE-GDP DISSOCIATION STIMULATOR 1"/>
    <property type="match status" value="1"/>
</dbReference>
<keyword evidence="2" id="KW-1185">Reference proteome</keyword>
<proteinExistence type="predicted"/>
<organism evidence="1 2">
    <name type="scientific">Oculimacula yallundae</name>
    <dbReference type="NCBI Taxonomy" id="86028"/>
    <lineage>
        <taxon>Eukaryota</taxon>
        <taxon>Fungi</taxon>
        <taxon>Dikarya</taxon>
        <taxon>Ascomycota</taxon>
        <taxon>Pezizomycotina</taxon>
        <taxon>Leotiomycetes</taxon>
        <taxon>Helotiales</taxon>
        <taxon>Ploettnerulaceae</taxon>
        <taxon>Oculimacula</taxon>
    </lineage>
</organism>
<comment type="caution">
    <text evidence="1">The sequence shown here is derived from an EMBL/GenBank/DDBJ whole genome shotgun (WGS) entry which is preliminary data.</text>
</comment>
<accession>A0ABR4C9X2</accession>
<name>A0ABR4C9X2_9HELO</name>
<sequence length="685" mass="76416">MADHRGPWASSPKGEEDIQRSITEIFDLERDPSTPFSLVQGYQETEHTSAQGPEGQVAKTAYLKHILPVAVHLWQSGSSLLDLTAEKLADASREARWRIPIGDSGFLDFFLEILPTCDNRKILLLHTLRLIGNACADVDSNRVKCLSRNSLDCIIHHLKDPVLSTVVIVVIYNVCLDFEPAQRVASECKLTRELIEHLSARNYHEKEFRGHCCDILALLATQDVELEHAPPTTGLSLLTSAAAAGIEENLSDFSSLLTAAMLYLPNKAFQKAMLEQDGMATALRLVTKDYAHLQRHEGSSNYFYTPSTNLRDLKDQTLTHLSALGQVLLDISTLPEFSTTLYPLTSPFGASLLQLLESPRMDFQNYACVLIGNLARSDSVSEELVHTYQIHKLLISILKTTQDAKLLFAALALLNNLALVPKNKVELGNIGLLEFLPTLWVCTEKIAVQHASIRLTRSLLIGNWDNVRRFYRRLSRDKDSPSHTRSNMSLLLGIFNRTENEATKIEISRLITTFCRVGSQRLPNDALKLEQNKKKFFSMHQELGKPLIFMIAQQVSGIVRSEGWFTLALLAGTPEGASCILGVLSEDGGMQALTETLRGRSILEAGQPNTPDWPQWADPFMGEGWDWGLSKQPATPLENTQAMKMADLDRKNAKTILRVLIDSESVEIDPLQLSMYEDLLNNAFS</sequence>
<gene>
    <name evidence="1" type="ORF">VTL71DRAFT_3633</name>
</gene>
<dbReference type="InterPro" id="IPR040144">
    <property type="entry name" value="RAP1GDS1"/>
</dbReference>
<reference evidence="1 2" key="1">
    <citation type="journal article" date="2024" name="Commun. Biol.">
        <title>Comparative genomic analysis of thermophilic fungi reveals convergent evolutionary adaptations and gene losses.</title>
        <authorList>
            <person name="Steindorff A.S."/>
            <person name="Aguilar-Pontes M.V."/>
            <person name="Robinson A.J."/>
            <person name="Andreopoulos B."/>
            <person name="LaButti K."/>
            <person name="Kuo A."/>
            <person name="Mondo S."/>
            <person name="Riley R."/>
            <person name="Otillar R."/>
            <person name="Haridas S."/>
            <person name="Lipzen A."/>
            <person name="Grimwood J."/>
            <person name="Schmutz J."/>
            <person name="Clum A."/>
            <person name="Reid I.D."/>
            <person name="Moisan M.C."/>
            <person name="Butler G."/>
            <person name="Nguyen T.T.M."/>
            <person name="Dewar K."/>
            <person name="Conant G."/>
            <person name="Drula E."/>
            <person name="Henrissat B."/>
            <person name="Hansel C."/>
            <person name="Singer S."/>
            <person name="Hutchinson M.I."/>
            <person name="de Vries R.P."/>
            <person name="Natvig D.O."/>
            <person name="Powell A.J."/>
            <person name="Tsang A."/>
            <person name="Grigoriev I.V."/>
        </authorList>
    </citation>
    <scope>NUCLEOTIDE SEQUENCE [LARGE SCALE GENOMIC DNA]</scope>
    <source>
        <strain evidence="1 2">CBS 494.80</strain>
    </source>
</reference>
<dbReference type="SUPFAM" id="SSF48371">
    <property type="entry name" value="ARM repeat"/>
    <property type="match status" value="2"/>
</dbReference>
<dbReference type="InterPro" id="IPR011989">
    <property type="entry name" value="ARM-like"/>
</dbReference>
<dbReference type="EMBL" id="JAZHXI010000012">
    <property type="protein sequence ID" value="KAL2065963.1"/>
    <property type="molecule type" value="Genomic_DNA"/>
</dbReference>
<evidence type="ECO:0000313" key="2">
    <source>
        <dbReference type="Proteomes" id="UP001595075"/>
    </source>
</evidence>